<dbReference type="InterPro" id="IPR018022">
    <property type="entry name" value="IPT"/>
</dbReference>
<sequence length="354" mass="39131">MASDKPPKVLFVIGPTGVGKSRLAFDICLALKARGVNAEIISADSMQVYRGCDVATAKATAAERRLVPHHLLDVCDPQCPFSAADYLSAAKQVITSLWAKGNLPVVVGGTQLYIELLLWESAVDVSHPSQDSRLAALCMSCRGMLRYDACIFWLDLPDRVSHERRLRQRLAQMCQDGLLNEVRWLAKELQLRTWPPDESRGSPEDSSSAASETNDATSGGHRGRSSEGWRRGVLQGIGYKEFFPVILPRRGGELGSGSRGDPSECPTLESCVDLVVLRSLQYARQQRKWIKNKFLIRRRNVPLYYLEATDAVASWKESVCGPALRIVEEFLEGRPFAESAELSAAMQMPGEVLP</sequence>
<evidence type="ECO:0000256" key="2">
    <source>
        <dbReference type="ARBA" id="ARBA00022679"/>
    </source>
</evidence>
<evidence type="ECO:0000256" key="5">
    <source>
        <dbReference type="SAM" id="MobiDB-lite"/>
    </source>
</evidence>
<dbReference type="InterPro" id="IPR027417">
    <property type="entry name" value="P-loop_NTPase"/>
</dbReference>
<dbReference type="Gene3D" id="3.40.50.300">
    <property type="entry name" value="P-loop containing nucleotide triphosphate hydrolases"/>
    <property type="match status" value="1"/>
</dbReference>
<keyword evidence="6" id="KW-1185">Reference proteome</keyword>
<dbReference type="OrthoDB" id="775260at2759"/>
<protein>
    <submittedName>
        <fullName evidence="7">Uncharacterized protein LOC34623616</fullName>
    </submittedName>
</protein>
<dbReference type="GO" id="GO:0005739">
    <property type="term" value="C:mitochondrion"/>
    <property type="evidence" value="ECO:0007669"/>
    <property type="project" value="TreeGrafter"/>
</dbReference>
<dbReference type="Proteomes" id="UP000515125">
    <property type="component" value="Unplaced"/>
</dbReference>
<dbReference type="SUPFAM" id="SSF52540">
    <property type="entry name" value="P-loop containing nucleoside triphosphate hydrolases"/>
    <property type="match status" value="1"/>
</dbReference>
<dbReference type="GO" id="GO:0006400">
    <property type="term" value="P:tRNA modification"/>
    <property type="evidence" value="ECO:0007669"/>
    <property type="project" value="TreeGrafter"/>
</dbReference>
<dbReference type="Pfam" id="PF01715">
    <property type="entry name" value="IPPT"/>
    <property type="match status" value="2"/>
</dbReference>
<gene>
    <name evidence="7" type="primary">LOC34623616</name>
</gene>
<keyword evidence="4" id="KW-0067">ATP-binding</keyword>
<dbReference type="GO" id="GO:0052381">
    <property type="term" value="F:tRNA dimethylallyltransferase activity"/>
    <property type="evidence" value="ECO:0007669"/>
    <property type="project" value="InterPro"/>
</dbReference>
<dbReference type="HAMAP" id="MF_00185">
    <property type="entry name" value="IPP_trans"/>
    <property type="match status" value="1"/>
</dbReference>
<evidence type="ECO:0000256" key="3">
    <source>
        <dbReference type="ARBA" id="ARBA00022741"/>
    </source>
</evidence>
<reference evidence="7" key="1">
    <citation type="submission" date="2025-08" db="UniProtKB">
        <authorList>
            <consortium name="RefSeq"/>
        </authorList>
    </citation>
    <scope>IDENTIFICATION</scope>
</reference>
<evidence type="ECO:0000256" key="4">
    <source>
        <dbReference type="ARBA" id="ARBA00022840"/>
    </source>
</evidence>
<dbReference type="PANTHER" id="PTHR11088:SF89">
    <property type="entry name" value="TRNA DIMETHYLALLYLTRANSFERASE"/>
    <property type="match status" value="1"/>
</dbReference>
<dbReference type="PANTHER" id="PTHR11088">
    <property type="entry name" value="TRNA DIMETHYLALLYLTRANSFERASE"/>
    <property type="match status" value="1"/>
</dbReference>
<evidence type="ECO:0000313" key="6">
    <source>
        <dbReference type="Proteomes" id="UP000515125"/>
    </source>
</evidence>
<dbReference type="GO" id="GO:0005524">
    <property type="term" value="F:ATP binding"/>
    <property type="evidence" value="ECO:0007669"/>
    <property type="project" value="UniProtKB-KW"/>
</dbReference>
<feature type="region of interest" description="Disordered" evidence="5">
    <location>
        <begin position="194"/>
        <end position="228"/>
    </location>
</feature>
<proteinExistence type="inferred from homology"/>
<accession>A0A6P6S1S8</accession>
<organism evidence="6 7">
    <name type="scientific">Cyclospora cayetanensis</name>
    <dbReference type="NCBI Taxonomy" id="88456"/>
    <lineage>
        <taxon>Eukaryota</taxon>
        <taxon>Sar</taxon>
        <taxon>Alveolata</taxon>
        <taxon>Apicomplexa</taxon>
        <taxon>Conoidasida</taxon>
        <taxon>Coccidia</taxon>
        <taxon>Eucoccidiorida</taxon>
        <taxon>Eimeriorina</taxon>
        <taxon>Eimeriidae</taxon>
        <taxon>Cyclospora</taxon>
    </lineage>
</organism>
<dbReference type="RefSeq" id="XP_026193235.1">
    <property type="nucleotide sequence ID" value="XM_026337450.1"/>
</dbReference>
<keyword evidence="3" id="KW-0547">Nucleotide-binding</keyword>
<dbReference type="AlphaFoldDB" id="A0A6P6S1S8"/>
<dbReference type="GeneID" id="34623616"/>
<dbReference type="InterPro" id="IPR039657">
    <property type="entry name" value="Dimethylallyltransferase"/>
</dbReference>
<feature type="compositionally biased region" description="Polar residues" evidence="5">
    <location>
        <begin position="204"/>
        <end position="217"/>
    </location>
</feature>
<evidence type="ECO:0000313" key="7">
    <source>
        <dbReference type="RefSeq" id="XP_026193235.1"/>
    </source>
</evidence>
<comment type="similarity">
    <text evidence="1">Belongs to the IPP transferase family.</text>
</comment>
<name>A0A6P6S1S8_9EIME</name>
<feature type="compositionally biased region" description="Basic and acidic residues" evidence="5">
    <location>
        <begin position="194"/>
        <end position="203"/>
    </location>
</feature>
<keyword evidence="2" id="KW-0808">Transferase</keyword>
<evidence type="ECO:0000256" key="1">
    <source>
        <dbReference type="ARBA" id="ARBA00005842"/>
    </source>
</evidence>